<proteinExistence type="predicted"/>
<dbReference type="Proteomes" id="UP001252875">
    <property type="component" value="Unassembled WGS sequence"/>
</dbReference>
<name>A0ABU3EX57_9ENTE</name>
<sequence>MKYYVKAMGYLDKNGRGAPNHEDAQGYDDIQLAELSALASGGFVVAIDDGRILSENAKTKATKQKKTTKANQAWMSK</sequence>
<organism evidence="1 2">
    <name type="scientific">Enterococcus hulanensis</name>
    <dbReference type="NCBI Taxonomy" id="2559929"/>
    <lineage>
        <taxon>Bacteria</taxon>
        <taxon>Bacillati</taxon>
        <taxon>Bacillota</taxon>
        <taxon>Bacilli</taxon>
        <taxon>Lactobacillales</taxon>
        <taxon>Enterococcaceae</taxon>
        <taxon>Enterococcus</taxon>
    </lineage>
</organism>
<evidence type="ECO:0000313" key="1">
    <source>
        <dbReference type="EMBL" id="MDT2599455.1"/>
    </source>
</evidence>
<reference evidence="1 2" key="1">
    <citation type="submission" date="2023-03" db="EMBL/GenBank/DDBJ databases">
        <authorList>
            <person name="Shen W."/>
            <person name="Cai J."/>
        </authorList>
    </citation>
    <scope>NUCLEOTIDE SEQUENCE [LARGE SCALE GENOMIC DNA]</scope>
    <source>
        <strain evidence="1 2">D6-4</strain>
    </source>
</reference>
<comment type="caution">
    <text evidence="1">The sequence shown here is derived from an EMBL/GenBank/DDBJ whole genome shotgun (WGS) entry which is preliminary data.</text>
</comment>
<evidence type="ECO:0000313" key="2">
    <source>
        <dbReference type="Proteomes" id="UP001252875"/>
    </source>
</evidence>
<gene>
    <name evidence="1" type="ORF">P7D85_06685</name>
</gene>
<protein>
    <submittedName>
        <fullName evidence="1">Uncharacterized protein</fullName>
    </submittedName>
</protein>
<dbReference type="RefSeq" id="WP_311822101.1">
    <property type="nucleotide sequence ID" value="NZ_JARPYF010000012.1"/>
</dbReference>
<dbReference type="EMBL" id="JARPYI010000002">
    <property type="protein sequence ID" value="MDT2599455.1"/>
    <property type="molecule type" value="Genomic_DNA"/>
</dbReference>
<keyword evidence="2" id="KW-1185">Reference proteome</keyword>
<accession>A0ABU3EX57</accession>